<dbReference type="Proteomes" id="UP000190989">
    <property type="component" value="Unassembled WGS sequence"/>
</dbReference>
<gene>
    <name evidence="1" type="ORF">SAMN06295987_106263</name>
</gene>
<name>A0A1U6IHJ6_9SPHN</name>
<sequence length="174" mass="19183">MNHLEQLTAEWLEYRGYFVRQSVLVGRREKGGYEGELDIVGINPTTRHLIHVECSLDADSWSERERRFSAKFERGRQYVPSLFSGLDLPTELDQVGLFLMAGGARSEVGGGRVVRVADFICEVTSHLKNFRPEKSAVPSGLPLLRTLQLATHFGASQPGASQLVPSASALEAAL</sequence>
<evidence type="ECO:0000313" key="2">
    <source>
        <dbReference type="Proteomes" id="UP000190989"/>
    </source>
</evidence>
<dbReference type="AlphaFoldDB" id="A0A1U6IHJ6"/>
<organism evidence="1 2">
    <name type="scientific">Novosphingobium mathurense</name>
    <dbReference type="NCBI Taxonomy" id="428990"/>
    <lineage>
        <taxon>Bacteria</taxon>
        <taxon>Pseudomonadati</taxon>
        <taxon>Pseudomonadota</taxon>
        <taxon>Alphaproteobacteria</taxon>
        <taxon>Sphingomonadales</taxon>
        <taxon>Sphingomonadaceae</taxon>
        <taxon>Novosphingobium</taxon>
    </lineage>
</organism>
<protein>
    <recommendedName>
        <fullName evidence="3">Restriction endonuclease</fullName>
    </recommendedName>
</protein>
<evidence type="ECO:0000313" key="1">
    <source>
        <dbReference type="EMBL" id="SLK07491.1"/>
    </source>
</evidence>
<accession>A0A1U6IHJ6</accession>
<evidence type="ECO:0008006" key="3">
    <source>
        <dbReference type="Google" id="ProtNLM"/>
    </source>
</evidence>
<dbReference type="RefSeq" id="WP_139384049.1">
    <property type="nucleotide sequence ID" value="NZ_FVZE01000006.1"/>
</dbReference>
<proteinExistence type="predicted"/>
<reference evidence="2" key="1">
    <citation type="submission" date="2017-02" db="EMBL/GenBank/DDBJ databases">
        <authorList>
            <person name="Varghese N."/>
            <person name="Submissions S."/>
        </authorList>
    </citation>
    <scope>NUCLEOTIDE SEQUENCE [LARGE SCALE GENOMIC DNA]</scope>
    <source>
        <strain evidence="2">SM117</strain>
    </source>
</reference>
<keyword evidence="2" id="KW-1185">Reference proteome</keyword>
<dbReference type="EMBL" id="FVZE01000006">
    <property type="protein sequence ID" value="SLK07491.1"/>
    <property type="molecule type" value="Genomic_DNA"/>
</dbReference>